<comment type="caution">
    <text evidence="7">The sequence shown here is derived from an EMBL/GenBank/DDBJ whole genome shotgun (WGS) entry which is preliminary data.</text>
</comment>
<feature type="region of interest" description="Disordered" evidence="5">
    <location>
        <begin position="1844"/>
        <end position="1864"/>
    </location>
</feature>
<reference evidence="8 9" key="2">
    <citation type="submission" date="2024-05" db="EMBL/GenBank/DDBJ databases">
        <authorList>
            <person name="Chen Y."/>
            <person name="Shah S."/>
            <person name="Dougan E. K."/>
            <person name="Thang M."/>
            <person name="Chan C."/>
        </authorList>
    </citation>
    <scope>NUCLEOTIDE SEQUENCE [LARGE SCALE GENOMIC DNA]</scope>
</reference>
<evidence type="ECO:0000259" key="6">
    <source>
        <dbReference type="PROSITE" id="PS50994"/>
    </source>
</evidence>
<dbReference type="PANTHER" id="PTHR37984">
    <property type="entry name" value="PROTEIN CBG26694"/>
    <property type="match status" value="1"/>
</dbReference>
<keyword evidence="2" id="KW-0548">Nucleotidyltransferase</keyword>
<dbReference type="SUPFAM" id="SSF56672">
    <property type="entry name" value="DNA/RNA polymerases"/>
    <property type="match status" value="1"/>
</dbReference>
<keyword evidence="4" id="KW-0378">Hydrolase</keyword>
<dbReference type="InterPro" id="IPR012337">
    <property type="entry name" value="RNaseH-like_sf"/>
</dbReference>
<dbReference type="GO" id="GO:0015074">
    <property type="term" value="P:DNA integration"/>
    <property type="evidence" value="ECO:0007669"/>
    <property type="project" value="InterPro"/>
</dbReference>
<dbReference type="EMBL" id="CAMXCT030002802">
    <property type="protein sequence ID" value="CAL4787866.1"/>
    <property type="molecule type" value="Genomic_DNA"/>
</dbReference>
<dbReference type="Gene3D" id="2.40.70.10">
    <property type="entry name" value="Acid Proteases"/>
    <property type="match status" value="1"/>
</dbReference>
<evidence type="ECO:0000256" key="3">
    <source>
        <dbReference type="ARBA" id="ARBA00022722"/>
    </source>
</evidence>
<reference evidence="7" key="1">
    <citation type="submission" date="2022-10" db="EMBL/GenBank/DDBJ databases">
        <authorList>
            <person name="Chen Y."/>
            <person name="Dougan E. K."/>
            <person name="Chan C."/>
            <person name="Rhodes N."/>
            <person name="Thang M."/>
        </authorList>
    </citation>
    <scope>NUCLEOTIDE SEQUENCE</scope>
</reference>
<dbReference type="InterPro" id="IPR036397">
    <property type="entry name" value="RNaseH_sf"/>
</dbReference>
<dbReference type="EMBL" id="CAMXCT010002802">
    <property type="protein sequence ID" value="CAI4000554.1"/>
    <property type="molecule type" value="Genomic_DNA"/>
</dbReference>
<feature type="compositionally biased region" description="Low complexity" evidence="5">
    <location>
        <begin position="233"/>
        <end position="243"/>
    </location>
</feature>
<organism evidence="7">
    <name type="scientific">Cladocopium goreaui</name>
    <dbReference type="NCBI Taxonomy" id="2562237"/>
    <lineage>
        <taxon>Eukaryota</taxon>
        <taxon>Sar</taxon>
        <taxon>Alveolata</taxon>
        <taxon>Dinophyceae</taxon>
        <taxon>Suessiales</taxon>
        <taxon>Symbiodiniaceae</taxon>
        <taxon>Cladocopium</taxon>
    </lineage>
</organism>
<dbReference type="InterPro" id="IPR050951">
    <property type="entry name" value="Retrovirus_Pol_polyprotein"/>
</dbReference>
<dbReference type="SUPFAM" id="SSF53098">
    <property type="entry name" value="Ribonuclease H-like"/>
    <property type="match status" value="1"/>
</dbReference>
<dbReference type="PROSITE" id="PS50994">
    <property type="entry name" value="INTEGRASE"/>
    <property type="match status" value="1"/>
</dbReference>
<evidence type="ECO:0000313" key="7">
    <source>
        <dbReference type="EMBL" id="CAI4000554.1"/>
    </source>
</evidence>
<evidence type="ECO:0000256" key="4">
    <source>
        <dbReference type="ARBA" id="ARBA00022759"/>
    </source>
</evidence>
<feature type="domain" description="Integrase catalytic" evidence="6">
    <location>
        <begin position="1448"/>
        <end position="1626"/>
    </location>
</feature>
<evidence type="ECO:0000256" key="2">
    <source>
        <dbReference type="ARBA" id="ARBA00022695"/>
    </source>
</evidence>
<keyword evidence="3" id="KW-0540">Nuclease</keyword>
<keyword evidence="1" id="KW-0808">Transferase</keyword>
<feature type="region of interest" description="Disordered" evidence="5">
    <location>
        <begin position="940"/>
        <end position="977"/>
    </location>
</feature>
<dbReference type="GO" id="GO:0003676">
    <property type="term" value="F:nucleic acid binding"/>
    <property type="evidence" value="ECO:0007669"/>
    <property type="project" value="InterPro"/>
</dbReference>
<feature type="compositionally biased region" description="Basic and acidic residues" evidence="5">
    <location>
        <begin position="1844"/>
        <end position="1854"/>
    </location>
</feature>
<sequence length="2589" mass="291481">MSQDLAKGPRPYVPAVQSTLAAACPERFCVAPEVGLPTLVAELWRPAISWNYTLAELYNLLLDEDFCLEPYFGCWWCCVVLLAFDPVLDLPFHQVRLQWEKTQPHKRRHLGPDLASRLTGRAWGVTADLNHRLLAKKNGTKYLLRVLRDRLCRTAVPDAGARLEDLLIRLRRPLGMTMSQWSNEVMETYRKVQRALMRAQQQQRERSPKKNKKKTESMSAQSEPQAEPPSPTRSPTGRSPTTRAAAEPHAEADGSQGEGYVPIPQADPDEEHREWTDEEWKQWYKEKHKVWEEDSSSSGEDLPWDELEVAELQVLPDEILGWLLLRRANWSASSRLSVQASVQNSLSFRDIEMALSDQEEELLQADQQRHPHGKKRTFWVEEQGQWGLVSFPEENLDEATDILWVGDRLPPEVYGHDPPDGALQGSGDNEEVYWHYDHDGWHGYVPDGQGYWMETDGYGTYWSAEDALWEELSPEEHKELDEAFAAYETKARTFLQSRELQRAKGKSRGHGFRNCPKRNNNGSPGGHHNKGTKKGTFWVEAVTPSPLAFVGMVAQASKRIMDTTGYGVLDLGATETVGSLEALESLMALRHQQAGEDEQIQVFTGPSVNKPFRFGNGGIKFSESYVLIPQRLGEARVMLGLYTIDANKVPILIGMKTLEKLGAIIDVQGQCMVLANVAPDFKIPLGKSHAGHLLVDLTSDWLSVGQPLKTQLAGVYKAQAAEVGQSVELNEKVVTACMTTSTALMAEAVDDPAVDQHEASGEEGETEENPTVFMLDPHDHSRQPLVQADQTMRDGIIQKVVPPEERFDFERMELMNPNDPRSLGPPCHGEHEVAPPGRGSVTGSNRHAMWEGCLHCGIRMKYVPAFGAHAMSRKAGPLGSDVAKQMEEKKPAAGSMELQNQKISLDAAERSLKDRLTTIQKQKEDWVNMQKKKDNYAQRTKDLAGGYPKGPVGPDKTQSTSMPSQGGGSAEDYMMSQTPGRKSIRKAEMTSEEAELMTKQEFMEKKEEEEEWQKVNKEFYVLAEVYISINFEAIAELYVVQYIKTLGELYVFQCFEAFGELYVFQPYETIGELFVLKPVDTLEETYGRSFTSEGILPAGSASKRRKTASQSGETSPTTEEKMTPEETAFLVSEMEQYVMECEELFHGLHAPHYEGRLPTVMELCCEEDSGVTKAMESLGGRGLRCGLFNGCDLSKKSGFNKVMHLLQTEKPDVLLVSLPCGPTSNIQELNKLTEEGRIKNEKKVERSKRLASRAVTLMQQQVRQGGEVIQEWPRHNKAWHFRSIRGFWGSLDFHEAQVDGCAYGLTAPKGGLIKKPWRWRSTTKKIWQLQRLCQCQQPHVPCEGGELTRLSALYPPRLCSQVARLVKLIHLENEAQIFTVQNSPDYDTEVLKKHTDQELMKVAADLMSLHKKLGHPSKQVFVKMLRDRGASTMVRTIAANLHCMDCQEASIPPSRRAVTLEGATQLWDCLQLDNMEITVGEETFHFQVIIDEASSYGAANFLFKHPVAKSRNPTTEEVLQALYRGWIQHFGYPKCIKLDKEGAHRGRSLEEWAEGHGVEVQAIPAEALTQISQVERLIGDLKSKLMAHLRSSGGPPEVATWAMVAAHNSMTNVGGYSPMQWVFGRNMTEGDRLHDGPDLPFWSGLNSDEKMHRQLQARLDAEQRHREMTYQNKINQAFNTKMQHPVRFQPGDLVYYKRFQAPQDKAERSHQLLDLSRRRVARWFGPARVLAMETKTSYEGQVRQAHAVAWIIASGRLKRVMANQLRFASDREKVIAETTTPLATPWTFQDLTNLISKGEFDDELITAKQQAQAERRLSMGRLVVEQERAPKRPLQHQLVDDVEATGHSHKEARGSEAPVPDDVDLDDLRHQEQPELDGERLVADPGYLPLQPPGPFLQQAVQPGGDLPHGEGPPLLQHGPFRRARQRHELLERPYHVQRKEYLEEQGAHYVKDSIDFGDYVFAVTLPEPANEKEWRAIVKDPSKFVAKRVAKGVEVSYQRLNEEQRRAMKEAKHAEISEWLASRVCQAAVGPVPNDRLMRMRWVLTFKQADQPGLVKAKARLVVLGFTDPDYGAVAVRSPTLSRRGRQLLLQAGVHRHWQMLKADAKTAFLQGHASQQSRQIFGMPVKELQEAMNLPEGQAVQFLKAAYGITIAPREFYLYVHDILVKLGVERLKSEPCIWRLRALNPLTGRQETIGVVAAHVDDFLILGDESNAKWCKFIEDFHKSMKWSPWEVAPFQHCGVQLSQGANGNWTLSQREFCEGLNQVEEDGQGKDLTDNEIRQCRAVLGSAQWRVYQTAPHHAAKLSHLQSLLPKGDRSTLKEVNKFVRELYGQRDVTLEMHDLQADCDADLVAVGWSDAALANRVDLASTGGMIMVEEGVQGPVNLMSWSSSKLRRVCRSSLAAETQALAETEQELMFGILVTDAKALYDSIQQGDLPSFSSKEKYTALEVLSLVQNLQDQDTQLRWVNSDMQWADSLTKTGSQDRMGSFLQNGQRWSLAYDPNFVAAKKLRAAAGAGKTPDLDVGLADCSWLDIMNHGSDQRGMSDLQLQVVPDRPYRPLARGKLRCCGRADTAQIEKCNTNLKPVT</sequence>
<accession>A0A9P1CZD3</accession>
<dbReference type="Pfam" id="PF07727">
    <property type="entry name" value="RVT_2"/>
    <property type="match status" value="1"/>
</dbReference>
<dbReference type="EMBL" id="CAMXCT020002802">
    <property type="protein sequence ID" value="CAL1153929.1"/>
    <property type="molecule type" value="Genomic_DNA"/>
</dbReference>
<dbReference type="InterPro" id="IPR043502">
    <property type="entry name" value="DNA/RNA_pol_sf"/>
</dbReference>
<dbReference type="GO" id="GO:0004519">
    <property type="term" value="F:endonuclease activity"/>
    <property type="evidence" value="ECO:0007669"/>
    <property type="project" value="UniProtKB-KW"/>
</dbReference>
<feature type="region of interest" description="Disordered" evidence="5">
    <location>
        <begin position="1099"/>
        <end position="1125"/>
    </location>
</feature>
<dbReference type="InterPro" id="IPR013103">
    <property type="entry name" value="RVT_2"/>
</dbReference>
<dbReference type="Gene3D" id="3.30.420.10">
    <property type="entry name" value="Ribonuclease H-like superfamily/Ribonuclease H"/>
    <property type="match status" value="1"/>
</dbReference>
<dbReference type="Proteomes" id="UP001152797">
    <property type="component" value="Unassembled WGS sequence"/>
</dbReference>
<dbReference type="GO" id="GO:0016779">
    <property type="term" value="F:nucleotidyltransferase activity"/>
    <property type="evidence" value="ECO:0007669"/>
    <property type="project" value="UniProtKB-KW"/>
</dbReference>
<dbReference type="InterPro" id="IPR001584">
    <property type="entry name" value="Integrase_cat-core"/>
</dbReference>
<name>A0A9P1CZD3_9DINO</name>
<evidence type="ECO:0000313" key="9">
    <source>
        <dbReference type="Proteomes" id="UP001152797"/>
    </source>
</evidence>
<dbReference type="PANTHER" id="PTHR37984:SF5">
    <property type="entry name" value="PROTEIN NYNRIN-LIKE"/>
    <property type="match status" value="1"/>
</dbReference>
<gene>
    <name evidence="7" type="ORF">C1SCF055_LOCUS26664</name>
</gene>
<keyword evidence="9" id="KW-1185">Reference proteome</keyword>
<feature type="region of interest" description="Disordered" evidence="5">
    <location>
        <begin position="195"/>
        <end position="277"/>
    </location>
</feature>
<protein>
    <recommendedName>
        <fullName evidence="6">Integrase catalytic domain-containing protein</fullName>
    </recommendedName>
</protein>
<feature type="region of interest" description="Disordered" evidence="5">
    <location>
        <begin position="503"/>
        <end position="533"/>
    </location>
</feature>
<dbReference type="PROSITE" id="PS51257">
    <property type="entry name" value="PROKAR_LIPOPROTEIN"/>
    <property type="match status" value="1"/>
</dbReference>
<evidence type="ECO:0000256" key="1">
    <source>
        <dbReference type="ARBA" id="ARBA00022679"/>
    </source>
</evidence>
<evidence type="ECO:0000256" key="5">
    <source>
        <dbReference type="SAM" id="MobiDB-lite"/>
    </source>
</evidence>
<keyword evidence="4" id="KW-0255">Endonuclease</keyword>
<evidence type="ECO:0000313" key="8">
    <source>
        <dbReference type="EMBL" id="CAL4787866.1"/>
    </source>
</evidence>
<dbReference type="InterPro" id="IPR021109">
    <property type="entry name" value="Peptidase_aspartic_dom_sf"/>
</dbReference>
<proteinExistence type="predicted"/>